<comment type="caution">
    <text evidence="2">The sequence shown here is derived from an EMBL/GenBank/DDBJ whole genome shotgun (WGS) entry which is preliminary data.</text>
</comment>
<dbReference type="EMBL" id="JACGWJ010000014">
    <property type="protein sequence ID" value="KAL0373817.1"/>
    <property type="molecule type" value="Genomic_DNA"/>
</dbReference>
<dbReference type="AlphaFoldDB" id="A0AAW2R181"/>
<evidence type="ECO:0000313" key="2">
    <source>
        <dbReference type="EMBL" id="KAL0373817.1"/>
    </source>
</evidence>
<dbReference type="Pfam" id="PF14223">
    <property type="entry name" value="Retrotran_gag_2"/>
    <property type="match status" value="1"/>
</dbReference>
<sequence length="246" mass="28453">MKSYLKSQTLWDAVENDVDPPALRANPTLAQIKKHEEDLAKKPKALTCLHLALSDVIFTRIMACETPKEAWDKLRDEFEGSERVKMVKLLILKMEFEMLRMKDGETIKEYSSKFLDTVNKIRLLGEDLSDLKVVEKMLMSLPTRLPTKVVKGKTPIEAWSEVKPTTKHLKTFRSVCYVHIPNAKRSKLEQKAEMGIFLGYASMTKGYRIYNLQTNKVMISKDVALDENSHWNWENMRVELDDICSK</sequence>
<protein>
    <recommendedName>
        <fullName evidence="1">Retroviral polymerase SH3-like domain-containing protein</fullName>
    </recommendedName>
</protein>
<name>A0AAW2R181_SESRA</name>
<dbReference type="PANTHER" id="PTHR35317">
    <property type="entry name" value="OS04G0629600 PROTEIN"/>
    <property type="match status" value="1"/>
</dbReference>
<gene>
    <name evidence="2" type="ORF">Sradi_3297400</name>
</gene>
<accession>A0AAW2R181</accession>
<dbReference type="PANTHER" id="PTHR35317:SF31">
    <property type="entry name" value="DUF4219 DOMAIN-CONTAINING PROTEIN"/>
    <property type="match status" value="1"/>
</dbReference>
<feature type="domain" description="Retroviral polymerase SH3-like" evidence="1">
    <location>
        <begin position="174"/>
        <end position="235"/>
    </location>
</feature>
<organism evidence="2">
    <name type="scientific">Sesamum radiatum</name>
    <name type="common">Black benniseed</name>
    <dbReference type="NCBI Taxonomy" id="300843"/>
    <lineage>
        <taxon>Eukaryota</taxon>
        <taxon>Viridiplantae</taxon>
        <taxon>Streptophyta</taxon>
        <taxon>Embryophyta</taxon>
        <taxon>Tracheophyta</taxon>
        <taxon>Spermatophyta</taxon>
        <taxon>Magnoliopsida</taxon>
        <taxon>eudicotyledons</taxon>
        <taxon>Gunneridae</taxon>
        <taxon>Pentapetalae</taxon>
        <taxon>asterids</taxon>
        <taxon>lamiids</taxon>
        <taxon>Lamiales</taxon>
        <taxon>Pedaliaceae</taxon>
        <taxon>Sesamum</taxon>
    </lineage>
</organism>
<reference evidence="2" key="2">
    <citation type="journal article" date="2024" name="Plant">
        <title>Genomic evolution and insights into agronomic trait innovations of Sesamum species.</title>
        <authorList>
            <person name="Miao H."/>
            <person name="Wang L."/>
            <person name="Qu L."/>
            <person name="Liu H."/>
            <person name="Sun Y."/>
            <person name="Le M."/>
            <person name="Wang Q."/>
            <person name="Wei S."/>
            <person name="Zheng Y."/>
            <person name="Lin W."/>
            <person name="Duan Y."/>
            <person name="Cao H."/>
            <person name="Xiong S."/>
            <person name="Wang X."/>
            <person name="Wei L."/>
            <person name="Li C."/>
            <person name="Ma Q."/>
            <person name="Ju M."/>
            <person name="Zhao R."/>
            <person name="Li G."/>
            <person name="Mu C."/>
            <person name="Tian Q."/>
            <person name="Mei H."/>
            <person name="Zhang T."/>
            <person name="Gao T."/>
            <person name="Zhang H."/>
        </authorList>
    </citation>
    <scope>NUCLEOTIDE SEQUENCE</scope>
    <source>
        <strain evidence="2">G02</strain>
    </source>
</reference>
<reference evidence="2" key="1">
    <citation type="submission" date="2020-06" db="EMBL/GenBank/DDBJ databases">
        <authorList>
            <person name="Li T."/>
            <person name="Hu X."/>
            <person name="Zhang T."/>
            <person name="Song X."/>
            <person name="Zhang H."/>
            <person name="Dai N."/>
            <person name="Sheng W."/>
            <person name="Hou X."/>
            <person name="Wei L."/>
        </authorList>
    </citation>
    <scope>NUCLEOTIDE SEQUENCE</scope>
    <source>
        <strain evidence="2">G02</strain>
        <tissue evidence="2">Leaf</tissue>
    </source>
</reference>
<evidence type="ECO:0000259" key="1">
    <source>
        <dbReference type="Pfam" id="PF25597"/>
    </source>
</evidence>
<proteinExistence type="predicted"/>
<dbReference type="InterPro" id="IPR057670">
    <property type="entry name" value="SH3_retrovirus"/>
</dbReference>
<dbReference type="Pfam" id="PF25597">
    <property type="entry name" value="SH3_retrovirus"/>
    <property type="match status" value="1"/>
</dbReference>